<reference evidence="2 3" key="1">
    <citation type="submission" date="2024-09" db="EMBL/GenBank/DDBJ databases">
        <authorList>
            <person name="Sun Q."/>
            <person name="Mori K."/>
        </authorList>
    </citation>
    <scope>NUCLEOTIDE SEQUENCE [LARGE SCALE GENOMIC DNA]</scope>
    <source>
        <strain evidence="2 3">TBRC 2205</strain>
    </source>
</reference>
<dbReference type="EC" id="2.3.-.-" evidence="2"/>
<comment type="caution">
    <text evidence="2">The sequence shown here is derived from an EMBL/GenBank/DDBJ whole genome shotgun (WGS) entry which is preliminary data.</text>
</comment>
<keyword evidence="2" id="KW-0012">Acyltransferase</keyword>
<evidence type="ECO:0000313" key="2">
    <source>
        <dbReference type="EMBL" id="MFC0563967.1"/>
    </source>
</evidence>
<keyword evidence="3" id="KW-1185">Reference proteome</keyword>
<gene>
    <name evidence="2" type="ORF">ACFFHU_07275</name>
</gene>
<dbReference type="EMBL" id="JBHLUE010000004">
    <property type="protein sequence ID" value="MFC0563967.1"/>
    <property type="molecule type" value="Genomic_DNA"/>
</dbReference>
<accession>A0ABV6NT82</accession>
<dbReference type="InterPro" id="IPR000182">
    <property type="entry name" value="GNAT_dom"/>
</dbReference>
<dbReference type="SUPFAM" id="SSF55729">
    <property type="entry name" value="Acyl-CoA N-acyltransferases (Nat)"/>
    <property type="match status" value="1"/>
</dbReference>
<protein>
    <submittedName>
        <fullName evidence="2">GNAT family N-acetyltransferase</fullName>
        <ecNumber evidence="2">2.3.-.-</ecNumber>
    </submittedName>
</protein>
<sequence length="178" mass="19878">MFSLTVDESTRLVLAEPQHAPTVSALIERNQRRLARWQPWAAWPPTVQSSLDYITTGLQNFGKGTEIYTLIEDARDGIVGSCGMRIDPLNLTGDVGYWLDEAAEGRGLVTRSVRALTRAVFADRGLRRVQIRTMVDNRPARAVAERLGFDYEGVLRRSLSFGEHSEDMALYATLEPPA</sequence>
<dbReference type="PANTHER" id="PTHR43441:SF11">
    <property type="entry name" value="RIBOSOMAL-PROTEIN-SERINE ACETYLTRANSFERASE"/>
    <property type="match status" value="1"/>
</dbReference>
<dbReference type="Gene3D" id="3.40.630.30">
    <property type="match status" value="1"/>
</dbReference>
<proteinExistence type="predicted"/>
<dbReference type="InterPro" id="IPR016181">
    <property type="entry name" value="Acyl_CoA_acyltransferase"/>
</dbReference>
<dbReference type="InterPro" id="IPR051908">
    <property type="entry name" value="Ribosomal_N-acetyltransferase"/>
</dbReference>
<dbReference type="PROSITE" id="PS51186">
    <property type="entry name" value="GNAT"/>
    <property type="match status" value="1"/>
</dbReference>
<dbReference type="Proteomes" id="UP001589894">
    <property type="component" value="Unassembled WGS sequence"/>
</dbReference>
<dbReference type="Pfam" id="PF13302">
    <property type="entry name" value="Acetyltransf_3"/>
    <property type="match status" value="1"/>
</dbReference>
<evidence type="ECO:0000313" key="3">
    <source>
        <dbReference type="Proteomes" id="UP001589894"/>
    </source>
</evidence>
<organism evidence="2 3">
    <name type="scientific">Plantactinospora siamensis</name>
    <dbReference type="NCBI Taxonomy" id="555372"/>
    <lineage>
        <taxon>Bacteria</taxon>
        <taxon>Bacillati</taxon>
        <taxon>Actinomycetota</taxon>
        <taxon>Actinomycetes</taxon>
        <taxon>Micromonosporales</taxon>
        <taxon>Micromonosporaceae</taxon>
        <taxon>Plantactinospora</taxon>
    </lineage>
</organism>
<keyword evidence="2" id="KW-0808">Transferase</keyword>
<dbReference type="PANTHER" id="PTHR43441">
    <property type="entry name" value="RIBOSOMAL-PROTEIN-SERINE ACETYLTRANSFERASE"/>
    <property type="match status" value="1"/>
</dbReference>
<feature type="domain" description="N-acetyltransferase" evidence="1">
    <location>
        <begin position="21"/>
        <end position="173"/>
    </location>
</feature>
<evidence type="ECO:0000259" key="1">
    <source>
        <dbReference type="PROSITE" id="PS51186"/>
    </source>
</evidence>
<dbReference type="GO" id="GO:0016746">
    <property type="term" value="F:acyltransferase activity"/>
    <property type="evidence" value="ECO:0007669"/>
    <property type="project" value="UniProtKB-KW"/>
</dbReference>
<dbReference type="RefSeq" id="WP_377336907.1">
    <property type="nucleotide sequence ID" value="NZ_JBHLUE010000004.1"/>
</dbReference>
<name>A0ABV6NT82_9ACTN</name>